<dbReference type="InterPro" id="IPR001810">
    <property type="entry name" value="F-box_dom"/>
</dbReference>
<feature type="compositionally biased region" description="Basic and acidic residues" evidence="3">
    <location>
        <begin position="624"/>
        <end position="653"/>
    </location>
</feature>
<dbReference type="SMART" id="SM00320">
    <property type="entry name" value="WD40"/>
    <property type="match status" value="3"/>
</dbReference>
<dbReference type="Pfam" id="PF00400">
    <property type="entry name" value="WD40"/>
    <property type="match status" value="1"/>
</dbReference>
<dbReference type="InterPro" id="IPR036322">
    <property type="entry name" value="WD40_repeat_dom_sf"/>
</dbReference>
<proteinExistence type="predicted"/>
<dbReference type="EMBL" id="CP033151">
    <property type="protein sequence ID" value="AYO43516.1"/>
    <property type="molecule type" value="Genomic_DNA"/>
</dbReference>
<dbReference type="STRING" id="425264.A0A3G2S6Q2"/>
<dbReference type="Gene3D" id="2.130.10.10">
    <property type="entry name" value="YVTN repeat-like/Quinoprotein amine dehydrogenase"/>
    <property type="match status" value="2"/>
</dbReference>
<protein>
    <submittedName>
        <fullName evidence="5">F-box/WD repeat-containing protein pof10</fullName>
    </submittedName>
</protein>
<dbReference type="SUPFAM" id="SSF50978">
    <property type="entry name" value="WD40 repeat-like"/>
    <property type="match status" value="1"/>
</dbReference>
<dbReference type="InterPro" id="IPR001680">
    <property type="entry name" value="WD40_rpt"/>
</dbReference>
<dbReference type="Gene3D" id="1.20.1280.50">
    <property type="match status" value="1"/>
</dbReference>
<sequence>MNVPDCASITPLDLDTSFRHCTLLPRDESPDHALPTDPTPSSVVDVSQLTPQTIARIFAFLDPISIVRCGSTCRAWRAIASLDTTWRAAFMVASGLEEREHTLHEHINDPAWSALRVAPALRRMEPSWRGEYVARSALLRRWRKSRTPTVLTDPRIGTLSVLALSASRRFVLSLSNDFSVASRSNTHTGKVAKDFLDAHGFSARTPNGHPNIDLSPTTTAQATDAYASQIVWGLASGDISLTTLDWRGQSARGTIHNRAFPAGHAHSAPVTAIGMTCAPGHGGVYSDERHRQQLSMLGELYVTFATAAADGSVYVWHPKHMEPLWSGTAAHHVTHLAYAPAHGILAAARLDGTIIVWQNVCVRDMLAERHNYPAPQRIVILSGRTPVSDMVLDASGLSLLVHHKDARVFLRHTIGSQVRTAVFGAPTLSAITCLRCDFDIRAKPPPLPTALLARMQASRLQEHKFVCAGTASGCIGVWEWDDDGEVYDEQAQVAWQGAEPAAAERQVRPALVIEAHHTAIAALAFSPLLLFAGCEDGTIKALDALTGSLVRVFNERAARRHPARMLAAGELTQEEAARFRVTHMMAADDMFVAAIGMHILSWHTDSEPVSQAPRTAPRRSKASVPERTRLKADFVQDVEEGQHQVRMERDKRASSQAQRAALESSVHGALDEDVALDYALMLSQQEASGVDDDWSPELMYDLETHEGDSDATPLSPPLVPVRDMAPTSRAWDILCTAGRSASTTTSGDSHPSSWSKLQTVAVPRHARFGSPEGSLSSMSSSLTGSLCDWPDMRAENTRPSRSPHSLGAWAKPSPTLRAVDSVQAQSARRAGKSALVAERTDSRRVPPLDDDMDDDTRLALELSLAEYRSLHE</sequence>
<reference evidence="5 6" key="1">
    <citation type="submission" date="2018-10" db="EMBL/GenBank/DDBJ databases">
        <title>Complete genome sequence of Malassezia restricta CBS 7877.</title>
        <authorList>
            <person name="Morand S.C."/>
            <person name="Bertignac M."/>
            <person name="Iltis A."/>
            <person name="Kolder I."/>
            <person name="Pirovano W."/>
            <person name="Jourdain R."/>
            <person name="Clavaud C."/>
        </authorList>
    </citation>
    <scope>NUCLEOTIDE SEQUENCE [LARGE SCALE GENOMIC DNA]</scope>
    <source>
        <strain evidence="5 6">CBS 7877</strain>
    </source>
</reference>
<name>A0A3G2S6Q2_MALR7</name>
<keyword evidence="1" id="KW-0853">WD repeat</keyword>
<dbReference type="Proteomes" id="UP000269793">
    <property type="component" value="Chromosome IV"/>
</dbReference>
<evidence type="ECO:0000256" key="2">
    <source>
        <dbReference type="ARBA" id="ARBA00022737"/>
    </source>
</evidence>
<accession>A0A3G2S6Q2</accession>
<keyword evidence="2" id="KW-0677">Repeat</keyword>
<evidence type="ECO:0000256" key="3">
    <source>
        <dbReference type="SAM" id="MobiDB-lite"/>
    </source>
</evidence>
<evidence type="ECO:0000256" key="1">
    <source>
        <dbReference type="ARBA" id="ARBA00022574"/>
    </source>
</evidence>
<organism evidence="5 6">
    <name type="scientific">Malassezia restricta (strain ATCC 96810 / NBRC 103918 / CBS 7877)</name>
    <name type="common">Seborrheic dermatitis infection agent</name>
    <dbReference type="NCBI Taxonomy" id="425264"/>
    <lineage>
        <taxon>Eukaryota</taxon>
        <taxon>Fungi</taxon>
        <taxon>Dikarya</taxon>
        <taxon>Basidiomycota</taxon>
        <taxon>Ustilaginomycotina</taxon>
        <taxon>Malasseziomycetes</taxon>
        <taxon>Malasseziales</taxon>
        <taxon>Malasseziaceae</taxon>
        <taxon>Malassezia</taxon>
    </lineage>
</organism>
<dbReference type="InterPro" id="IPR015943">
    <property type="entry name" value="WD40/YVTN_repeat-like_dom_sf"/>
</dbReference>
<dbReference type="OrthoDB" id="429520at2759"/>
<dbReference type="SUPFAM" id="SSF81383">
    <property type="entry name" value="F-box domain"/>
    <property type="match status" value="1"/>
</dbReference>
<feature type="region of interest" description="Disordered" evidence="3">
    <location>
        <begin position="791"/>
        <end position="811"/>
    </location>
</feature>
<dbReference type="VEuPathDB" id="FungiDB:DNF11_2566"/>
<dbReference type="AlphaFoldDB" id="A0A3G2S6Q2"/>
<evidence type="ECO:0000313" key="6">
    <source>
        <dbReference type="Proteomes" id="UP000269793"/>
    </source>
</evidence>
<dbReference type="PROSITE" id="PS50181">
    <property type="entry name" value="FBOX"/>
    <property type="match status" value="1"/>
</dbReference>
<dbReference type="InterPro" id="IPR011044">
    <property type="entry name" value="Quino_amine_DH_bsu"/>
</dbReference>
<dbReference type="PANTHER" id="PTHR44019:SF8">
    <property type="entry name" value="POC1 CENTRIOLAR PROTEIN HOMOLOG"/>
    <property type="match status" value="1"/>
</dbReference>
<dbReference type="Pfam" id="PF12937">
    <property type="entry name" value="F-box-like"/>
    <property type="match status" value="1"/>
</dbReference>
<feature type="region of interest" description="Disordered" evidence="3">
    <location>
        <begin position="825"/>
        <end position="854"/>
    </location>
</feature>
<dbReference type="InterPro" id="IPR050505">
    <property type="entry name" value="WDR55/POC1"/>
</dbReference>
<dbReference type="PANTHER" id="PTHR44019">
    <property type="entry name" value="WD REPEAT-CONTAINING PROTEIN 55"/>
    <property type="match status" value="1"/>
</dbReference>
<evidence type="ECO:0000313" key="5">
    <source>
        <dbReference type="EMBL" id="AYO43516.1"/>
    </source>
</evidence>
<feature type="region of interest" description="Disordered" evidence="3">
    <location>
        <begin position="607"/>
        <end position="660"/>
    </location>
</feature>
<feature type="compositionally biased region" description="Basic and acidic residues" evidence="3">
    <location>
        <begin position="838"/>
        <end position="847"/>
    </location>
</feature>
<dbReference type="SMART" id="SM00256">
    <property type="entry name" value="FBOX"/>
    <property type="match status" value="1"/>
</dbReference>
<dbReference type="SUPFAM" id="SSF50969">
    <property type="entry name" value="YVTN repeat-like/Quinoprotein amine dehydrogenase"/>
    <property type="match status" value="1"/>
</dbReference>
<feature type="domain" description="F-box" evidence="4">
    <location>
        <begin position="43"/>
        <end position="89"/>
    </location>
</feature>
<gene>
    <name evidence="5" type="primary">pof10</name>
    <name evidence="5" type="ORF">DNF11_2566</name>
</gene>
<dbReference type="InterPro" id="IPR036047">
    <property type="entry name" value="F-box-like_dom_sf"/>
</dbReference>
<evidence type="ECO:0000259" key="4">
    <source>
        <dbReference type="PROSITE" id="PS50181"/>
    </source>
</evidence>
<keyword evidence="6" id="KW-1185">Reference proteome</keyword>